<dbReference type="AlphaFoldDB" id="A0A2T3AL28"/>
<reference evidence="1 2" key="1">
    <citation type="journal article" date="2018" name="Mycol. Prog.">
        <title>Coniella lustricola, a new species from submerged detritus.</title>
        <authorList>
            <person name="Raudabaugh D.B."/>
            <person name="Iturriaga T."/>
            <person name="Carver A."/>
            <person name="Mondo S."/>
            <person name="Pangilinan J."/>
            <person name="Lipzen A."/>
            <person name="He G."/>
            <person name="Amirebrahimi M."/>
            <person name="Grigoriev I.V."/>
            <person name="Miller A.N."/>
        </authorList>
    </citation>
    <scope>NUCLEOTIDE SEQUENCE [LARGE SCALE GENOMIC DNA]</scope>
    <source>
        <strain evidence="1 2">B22-T-1</strain>
    </source>
</reference>
<protein>
    <submittedName>
        <fullName evidence="1">Uncharacterized protein</fullName>
    </submittedName>
</protein>
<evidence type="ECO:0000313" key="2">
    <source>
        <dbReference type="Proteomes" id="UP000241462"/>
    </source>
</evidence>
<gene>
    <name evidence="1" type="ORF">BD289DRAFT_237993</name>
</gene>
<sequence>MIIWTVLLICNFKPSKVSRWYFCLSVYLSLLLKVPTYCTESALHCMSTCFVPCGCSETILLPNTSEYSRPREVLLGNRVYYMPLGDILHSESRPVDRLPSFHVVLRNEYQYYGY</sequence>
<organism evidence="1 2">
    <name type="scientific">Coniella lustricola</name>
    <dbReference type="NCBI Taxonomy" id="2025994"/>
    <lineage>
        <taxon>Eukaryota</taxon>
        <taxon>Fungi</taxon>
        <taxon>Dikarya</taxon>
        <taxon>Ascomycota</taxon>
        <taxon>Pezizomycotina</taxon>
        <taxon>Sordariomycetes</taxon>
        <taxon>Sordariomycetidae</taxon>
        <taxon>Diaporthales</taxon>
        <taxon>Schizoparmaceae</taxon>
        <taxon>Coniella</taxon>
    </lineage>
</organism>
<dbReference type="EMBL" id="KZ678377">
    <property type="protein sequence ID" value="PSS02424.1"/>
    <property type="molecule type" value="Genomic_DNA"/>
</dbReference>
<dbReference type="Proteomes" id="UP000241462">
    <property type="component" value="Unassembled WGS sequence"/>
</dbReference>
<name>A0A2T3AL28_9PEZI</name>
<dbReference type="InParanoid" id="A0A2T3AL28"/>
<accession>A0A2T3AL28</accession>
<keyword evidence="2" id="KW-1185">Reference proteome</keyword>
<evidence type="ECO:0000313" key="1">
    <source>
        <dbReference type="EMBL" id="PSS02424.1"/>
    </source>
</evidence>
<proteinExistence type="predicted"/>